<dbReference type="Pfam" id="PF11951">
    <property type="entry name" value="Fungal_trans_2"/>
    <property type="match status" value="1"/>
</dbReference>
<sequence length="318" mass="35707">MYAKPPAKCTSLAAALGLISIDVFSPRIADCSAHFELARRIICMYEVEQPWRCNAIVSMLYQMFRCYETVGNTTKLPLTSFSPPTQQQDPGSDGEHALPINENVDSQHDTGEEFEHYVADTRHFILNSSFGVSSRKMSLLQQTTKLGSSCMDTNHRSPTFGTQVRNLHSTFHAFEDDPTQFLSPVSTERSIACFATGVFTPVWNESTRSGMLPKLISDELVENHQWAFHYAAIVYFHRVIPTSHWPGPSDHATDGHNWDFPAEESTRASGLENCNEGDANVHHAYVEPLKKKEKNEGNERFAKQTIAITVTLAIHLIF</sequence>
<protein>
    <submittedName>
        <fullName evidence="3">Zn(2)-C6 fungal-type domain-containing protein</fullName>
    </submittedName>
</protein>
<evidence type="ECO:0000313" key="4">
    <source>
        <dbReference type="Proteomes" id="UP001408356"/>
    </source>
</evidence>
<dbReference type="EMBL" id="JARVKF010000028">
    <property type="protein sequence ID" value="KAK9424883.1"/>
    <property type="molecule type" value="Genomic_DNA"/>
</dbReference>
<proteinExistence type="predicted"/>
<feature type="region of interest" description="Disordered" evidence="2">
    <location>
        <begin position="78"/>
        <end position="103"/>
    </location>
</feature>
<evidence type="ECO:0000256" key="1">
    <source>
        <dbReference type="ARBA" id="ARBA00023242"/>
    </source>
</evidence>
<evidence type="ECO:0000313" key="3">
    <source>
        <dbReference type="EMBL" id="KAK9424883.1"/>
    </source>
</evidence>
<organism evidence="3 4">
    <name type="scientific">Seiridium unicorne</name>
    <dbReference type="NCBI Taxonomy" id="138068"/>
    <lineage>
        <taxon>Eukaryota</taxon>
        <taxon>Fungi</taxon>
        <taxon>Dikarya</taxon>
        <taxon>Ascomycota</taxon>
        <taxon>Pezizomycotina</taxon>
        <taxon>Sordariomycetes</taxon>
        <taxon>Xylariomycetidae</taxon>
        <taxon>Amphisphaeriales</taxon>
        <taxon>Sporocadaceae</taxon>
        <taxon>Seiridium</taxon>
    </lineage>
</organism>
<dbReference type="InterPro" id="IPR021858">
    <property type="entry name" value="Fun_TF"/>
</dbReference>
<evidence type="ECO:0000256" key="2">
    <source>
        <dbReference type="SAM" id="MobiDB-lite"/>
    </source>
</evidence>
<dbReference type="Proteomes" id="UP001408356">
    <property type="component" value="Unassembled WGS sequence"/>
</dbReference>
<comment type="caution">
    <text evidence="3">The sequence shown here is derived from an EMBL/GenBank/DDBJ whole genome shotgun (WGS) entry which is preliminary data.</text>
</comment>
<name>A0ABR2VD80_9PEZI</name>
<gene>
    <name evidence="3" type="ORF">SUNI508_13336</name>
</gene>
<reference evidence="3 4" key="1">
    <citation type="journal article" date="2024" name="J. Plant Pathol.">
        <title>Sequence and assembly of the genome of Seiridium unicorne, isolate CBS 538.82, causal agent of cypress canker disease.</title>
        <authorList>
            <person name="Scali E."/>
            <person name="Rocca G.D."/>
            <person name="Danti R."/>
            <person name="Garbelotto M."/>
            <person name="Barberini S."/>
            <person name="Baroncelli R."/>
            <person name="Emiliani G."/>
        </authorList>
    </citation>
    <scope>NUCLEOTIDE SEQUENCE [LARGE SCALE GENOMIC DNA]</scope>
    <source>
        <strain evidence="3 4">BM-138-508</strain>
    </source>
</reference>
<keyword evidence="1" id="KW-0539">Nucleus</keyword>
<feature type="compositionally biased region" description="Polar residues" evidence="2">
    <location>
        <begin position="78"/>
        <end position="90"/>
    </location>
</feature>
<accession>A0ABR2VD80</accession>
<keyword evidence="4" id="KW-1185">Reference proteome</keyword>